<gene>
    <name evidence="2" type="primary">epi-1</name>
    <name evidence="2" type="ORF">SPIL2461_LOCUS2335</name>
</gene>
<dbReference type="EMBL" id="CAJNIZ010002536">
    <property type="protein sequence ID" value="CAE7211616.1"/>
    <property type="molecule type" value="Genomic_DNA"/>
</dbReference>
<dbReference type="OrthoDB" id="488893at2759"/>
<proteinExistence type="predicted"/>
<reference evidence="2" key="1">
    <citation type="submission" date="2021-02" db="EMBL/GenBank/DDBJ databases">
        <authorList>
            <person name="Dougan E. K."/>
            <person name="Rhodes N."/>
            <person name="Thang M."/>
            <person name="Chan C."/>
        </authorList>
    </citation>
    <scope>NUCLEOTIDE SEQUENCE</scope>
</reference>
<organism evidence="2 3">
    <name type="scientific">Symbiodinium pilosum</name>
    <name type="common">Dinoflagellate</name>
    <dbReference type="NCBI Taxonomy" id="2952"/>
    <lineage>
        <taxon>Eukaryota</taxon>
        <taxon>Sar</taxon>
        <taxon>Alveolata</taxon>
        <taxon>Dinophyceae</taxon>
        <taxon>Suessiales</taxon>
        <taxon>Symbiodiniaceae</taxon>
        <taxon>Symbiodinium</taxon>
    </lineage>
</organism>
<name>A0A812JQ94_SYMPI</name>
<dbReference type="AlphaFoldDB" id="A0A812JQ94"/>
<feature type="coiled-coil region" evidence="1">
    <location>
        <begin position="89"/>
        <end position="187"/>
    </location>
</feature>
<keyword evidence="1" id="KW-0175">Coiled coil</keyword>
<evidence type="ECO:0000256" key="1">
    <source>
        <dbReference type="SAM" id="Coils"/>
    </source>
</evidence>
<feature type="non-terminal residue" evidence="2">
    <location>
        <position position="298"/>
    </location>
</feature>
<feature type="coiled-coil region" evidence="1">
    <location>
        <begin position="2"/>
        <end position="65"/>
    </location>
</feature>
<protein>
    <submittedName>
        <fullName evidence="2">Epi-1 protein</fullName>
    </submittedName>
</protein>
<keyword evidence="3" id="KW-1185">Reference proteome</keyword>
<evidence type="ECO:0000313" key="3">
    <source>
        <dbReference type="Proteomes" id="UP000649617"/>
    </source>
</evidence>
<sequence>SREELEKAIGTAELALSSAKRALKKSDDSDLKGYVQRADQLQKENQSLDTHRQQLEKSIKEQEHLARMQLHEQVLVMPASKHEAPAVASEDLQRRLESKSGEVERLAKVVEELRRRVTIQKDRQESMQKEEKGVASAFSELQEDMSKWAKSSSEAQAERLEKLKQAKEQVQQQLVKGKNQLREAKGKLRSSVQSIAQQRDPLELEAKVRAQAGRLREALTGVLQSNSEPVKFWSQVDAEAEAFGLEPPVREPALAMNPKASRAEDPGAASVRTVGAEEHVIGTAAPGDVQEGRVLACC</sequence>
<accession>A0A812JQ94</accession>
<evidence type="ECO:0000313" key="2">
    <source>
        <dbReference type="EMBL" id="CAE7211616.1"/>
    </source>
</evidence>
<comment type="caution">
    <text evidence="2">The sequence shown here is derived from an EMBL/GenBank/DDBJ whole genome shotgun (WGS) entry which is preliminary data.</text>
</comment>
<dbReference type="Proteomes" id="UP000649617">
    <property type="component" value="Unassembled WGS sequence"/>
</dbReference>